<proteinExistence type="inferred from homology"/>
<dbReference type="SUPFAM" id="SSF54506">
    <property type="entry name" value="Diaminopimelate epimerase-like"/>
    <property type="match status" value="1"/>
</dbReference>
<keyword evidence="3" id="KW-1185">Reference proteome</keyword>
<protein>
    <submittedName>
        <fullName evidence="2">Proline racemase family protein</fullName>
    </submittedName>
</protein>
<evidence type="ECO:0000256" key="1">
    <source>
        <dbReference type="ARBA" id="ARBA00007529"/>
    </source>
</evidence>
<dbReference type="PANTHER" id="PTHR33442">
    <property type="entry name" value="TRANS-3-HYDROXY-L-PROLINE DEHYDRATASE"/>
    <property type="match status" value="1"/>
</dbReference>
<sequence>MRQGSGRITTVEMHTGGEPVRIVTGGWPPIEGRTILDKRRFVRAEQDRWRRVLMAEPRGHADMYGALLVEPDLPEADLAVLFLHNEGWSTMCGHAVIALGRYAVDRGLVPVQEPETLVRIQCPCGLVTAKVTVTNGRAGRVRFESVPAFAYARDAVVLADPFGPVGMDIGYGGAFYGILPAAEIGLDLEASPLGRIVEAALALKRAAAEQIPLSHPGEPDLAFLYGIILTDGFDGGGGRPSANICVFADGQIDRSPTGSGVTARMAVMHRRRQVGLGEPRRFRSITGAEFTAAVLAETRAGPHPAVTVEVGGEAFYTGEAGYWVEPEDPLGEGFLLRR</sequence>
<dbReference type="PIRSF" id="PIRSF029792">
    <property type="entry name" value="Pro_racemase"/>
    <property type="match status" value="1"/>
</dbReference>
<comment type="similarity">
    <text evidence="1">Belongs to the proline racemase family.</text>
</comment>
<dbReference type="PANTHER" id="PTHR33442:SF1">
    <property type="entry name" value="TRANS-3-HYDROXY-L-PROLINE DEHYDRATASE"/>
    <property type="match status" value="1"/>
</dbReference>
<evidence type="ECO:0000313" key="3">
    <source>
        <dbReference type="Proteomes" id="UP001375743"/>
    </source>
</evidence>
<name>A0ABU8XM83_9PROT</name>
<dbReference type="SFLD" id="SFLDS00028">
    <property type="entry name" value="Proline_Racemase"/>
    <property type="match status" value="1"/>
</dbReference>
<dbReference type="RefSeq" id="WP_418158128.1">
    <property type="nucleotide sequence ID" value="NZ_JBBLZC010000002.1"/>
</dbReference>
<dbReference type="EMBL" id="JBBLZC010000002">
    <property type="protein sequence ID" value="MEK0082280.1"/>
    <property type="molecule type" value="Genomic_DNA"/>
</dbReference>
<reference evidence="2 3" key="1">
    <citation type="submission" date="2024-01" db="EMBL/GenBank/DDBJ databases">
        <title>Multi-omics insights into the function and evolution of sodium benzoate biodegradation pathways in Benzoatithermus flavus gen. nov., sp. nov. from hot spring.</title>
        <authorList>
            <person name="Hu C.-J."/>
            <person name="Li W.-J."/>
        </authorList>
    </citation>
    <scope>NUCLEOTIDE SEQUENCE [LARGE SCALE GENOMIC DNA]</scope>
    <source>
        <strain evidence="2 3">SYSU G07066</strain>
    </source>
</reference>
<organism evidence="2 3">
    <name type="scientific">Benzoatithermus flavus</name>
    <dbReference type="NCBI Taxonomy" id="3108223"/>
    <lineage>
        <taxon>Bacteria</taxon>
        <taxon>Pseudomonadati</taxon>
        <taxon>Pseudomonadota</taxon>
        <taxon>Alphaproteobacteria</taxon>
        <taxon>Geminicoccales</taxon>
        <taxon>Geminicoccaceae</taxon>
        <taxon>Benzoatithermus</taxon>
    </lineage>
</organism>
<comment type="caution">
    <text evidence="2">The sequence shown here is derived from an EMBL/GenBank/DDBJ whole genome shotgun (WGS) entry which is preliminary data.</text>
</comment>
<dbReference type="Proteomes" id="UP001375743">
    <property type="component" value="Unassembled WGS sequence"/>
</dbReference>
<dbReference type="Pfam" id="PF05544">
    <property type="entry name" value="Pro_racemase"/>
    <property type="match status" value="1"/>
</dbReference>
<dbReference type="InterPro" id="IPR008794">
    <property type="entry name" value="Pro_racemase_fam"/>
</dbReference>
<gene>
    <name evidence="2" type="ORF">U1T56_03890</name>
</gene>
<evidence type="ECO:0000313" key="2">
    <source>
        <dbReference type="EMBL" id="MEK0082280.1"/>
    </source>
</evidence>
<accession>A0ABU8XM83</accession>
<dbReference type="Gene3D" id="3.10.310.10">
    <property type="entry name" value="Diaminopimelate Epimerase, Chain A, domain 1"/>
    <property type="match status" value="2"/>
</dbReference>